<dbReference type="SUPFAM" id="SSF46767">
    <property type="entry name" value="Methylated DNA-protein cysteine methyltransferase, C-terminal domain"/>
    <property type="match status" value="1"/>
</dbReference>
<dbReference type="Pfam" id="PF01035">
    <property type="entry name" value="DNA_binding_1"/>
    <property type="match status" value="1"/>
</dbReference>
<dbReference type="Gene3D" id="1.10.10.10">
    <property type="entry name" value="Winged helix-like DNA-binding domain superfamily/Winged helix DNA-binding domain"/>
    <property type="match status" value="1"/>
</dbReference>
<dbReference type="Gene3D" id="3.30.160.70">
    <property type="entry name" value="Methylated DNA-protein cysteine methyltransferase domain"/>
    <property type="match status" value="1"/>
</dbReference>
<evidence type="ECO:0000256" key="4">
    <source>
        <dbReference type="ARBA" id="ARBA00022763"/>
    </source>
</evidence>
<dbReference type="CDD" id="cd06445">
    <property type="entry name" value="ATase"/>
    <property type="match status" value="1"/>
</dbReference>
<dbReference type="PANTHER" id="PTHR10815">
    <property type="entry name" value="METHYLATED-DNA--PROTEIN-CYSTEINE METHYLTRANSFERASE"/>
    <property type="match status" value="1"/>
</dbReference>
<protein>
    <submittedName>
        <fullName evidence="8">Cysteine methyltransferase</fullName>
    </submittedName>
</protein>
<dbReference type="InterPro" id="IPR036217">
    <property type="entry name" value="MethylDNA_cys_MeTrfase_DNAb"/>
</dbReference>
<accession>A0A2V4BES1</accession>
<dbReference type="InterPro" id="IPR036388">
    <property type="entry name" value="WH-like_DNA-bd_sf"/>
</dbReference>
<name>A0A2V4BES1_9PSEU</name>
<dbReference type="GO" id="GO:0003908">
    <property type="term" value="F:methylated-DNA-[protein]-cysteine S-methyltransferase activity"/>
    <property type="evidence" value="ECO:0007669"/>
    <property type="project" value="UniProtKB-EC"/>
</dbReference>
<comment type="catalytic activity">
    <reaction evidence="6">
        <text>a 6-O-methyl-2'-deoxyguanosine in DNA + L-cysteinyl-[protein] = S-methyl-L-cysteinyl-[protein] + a 2'-deoxyguanosine in DNA</text>
        <dbReference type="Rhea" id="RHEA:24000"/>
        <dbReference type="Rhea" id="RHEA-COMP:10131"/>
        <dbReference type="Rhea" id="RHEA-COMP:10132"/>
        <dbReference type="Rhea" id="RHEA-COMP:11367"/>
        <dbReference type="Rhea" id="RHEA-COMP:11368"/>
        <dbReference type="ChEBI" id="CHEBI:29950"/>
        <dbReference type="ChEBI" id="CHEBI:82612"/>
        <dbReference type="ChEBI" id="CHEBI:85445"/>
        <dbReference type="ChEBI" id="CHEBI:85448"/>
        <dbReference type="EC" id="2.1.1.63"/>
    </reaction>
</comment>
<dbReference type="Proteomes" id="UP000249915">
    <property type="component" value="Unassembled WGS sequence"/>
</dbReference>
<organism evidence="8 9">
    <name type="scientific">Prauserella muralis</name>
    <dbReference type="NCBI Taxonomy" id="588067"/>
    <lineage>
        <taxon>Bacteria</taxon>
        <taxon>Bacillati</taxon>
        <taxon>Actinomycetota</taxon>
        <taxon>Actinomycetes</taxon>
        <taxon>Pseudonocardiales</taxon>
        <taxon>Pseudonocardiaceae</taxon>
        <taxon>Prauserella</taxon>
    </lineage>
</organism>
<comment type="catalytic activity">
    <reaction evidence="1">
        <text>a 4-O-methyl-thymidine in DNA + L-cysteinyl-[protein] = a thymidine in DNA + S-methyl-L-cysteinyl-[protein]</text>
        <dbReference type="Rhea" id="RHEA:53428"/>
        <dbReference type="Rhea" id="RHEA-COMP:10131"/>
        <dbReference type="Rhea" id="RHEA-COMP:10132"/>
        <dbReference type="Rhea" id="RHEA-COMP:13555"/>
        <dbReference type="Rhea" id="RHEA-COMP:13556"/>
        <dbReference type="ChEBI" id="CHEBI:29950"/>
        <dbReference type="ChEBI" id="CHEBI:82612"/>
        <dbReference type="ChEBI" id="CHEBI:137386"/>
        <dbReference type="ChEBI" id="CHEBI:137387"/>
        <dbReference type="EC" id="2.1.1.63"/>
    </reaction>
</comment>
<dbReference type="SUPFAM" id="SSF53155">
    <property type="entry name" value="Methylated DNA-protein cysteine methyltransferase domain"/>
    <property type="match status" value="1"/>
</dbReference>
<dbReference type="EMBL" id="MASW01000001">
    <property type="protein sequence ID" value="PXY32539.1"/>
    <property type="molecule type" value="Genomic_DNA"/>
</dbReference>
<keyword evidence="9" id="KW-1185">Reference proteome</keyword>
<dbReference type="PANTHER" id="PTHR10815:SF5">
    <property type="entry name" value="METHYLATED-DNA--PROTEIN-CYSTEINE METHYLTRANSFERASE"/>
    <property type="match status" value="1"/>
</dbReference>
<evidence type="ECO:0000256" key="6">
    <source>
        <dbReference type="ARBA" id="ARBA00049348"/>
    </source>
</evidence>
<evidence type="ECO:0000256" key="2">
    <source>
        <dbReference type="ARBA" id="ARBA00022603"/>
    </source>
</evidence>
<evidence type="ECO:0000313" key="8">
    <source>
        <dbReference type="EMBL" id="PXY32539.1"/>
    </source>
</evidence>
<keyword evidence="3 8" id="KW-0808">Transferase</keyword>
<dbReference type="GO" id="GO:0006281">
    <property type="term" value="P:DNA repair"/>
    <property type="evidence" value="ECO:0007669"/>
    <property type="project" value="UniProtKB-KW"/>
</dbReference>
<keyword evidence="5" id="KW-0234">DNA repair</keyword>
<evidence type="ECO:0000256" key="1">
    <source>
        <dbReference type="ARBA" id="ARBA00001286"/>
    </source>
</evidence>
<dbReference type="GO" id="GO:0032259">
    <property type="term" value="P:methylation"/>
    <property type="evidence" value="ECO:0007669"/>
    <property type="project" value="UniProtKB-KW"/>
</dbReference>
<keyword evidence="2 8" id="KW-0489">Methyltransferase</keyword>
<dbReference type="NCBIfam" id="TIGR00589">
    <property type="entry name" value="ogt"/>
    <property type="match status" value="1"/>
</dbReference>
<evidence type="ECO:0000256" key="5">
    <source>
        <dbReference type="ARBA" id="ARBA00023204"/>
    </source>
</evidence>
<evidence type="ECO:0000259" key="7">
    <source>
        <dbReference type="Pfam" id="PF01035"/>
    </source>
</evidence>
<reference evidence="8 9" key="1">
    <citation type="submission" date="2016-07" db="EMBL/GenBank/DDBJ databases">
        <title>Draft genome sequence of Prauserella muralis DSM 45305, isolated from a mould-covered wall in an indoor environment.</title>
        <authorList>
            <person name="Ruckert C."/>
            <person name="Albersmeier A."/>
            <person name="Jiang C.-L."/>
            <person name="Jiang Y."/>
            <person name="Kalinowski J."/>
            <person name="Schneider O."/>
            <person name="Winkler A."/>
            <person name="Zotchev S.B."/>
        </authorList>
    </citation>
    <scope>NUCLEOTIDE SEQUENCE [LARGE SCALE GENOMIC DNA]</scope>
    <source>
        <strain evidence="8 9">DSM 45305</strain>
    </source>
</reference>
<dbReference type="InterPro" id="IPR014048">
    <property type="entry name" value="MethylDNA_cys_MeTrfase_DNA-bd"/>
</dbReference>
<proteinExistence type="predicted"/>
<dbReference type="RefSeq" id="WP_211330220.1">
    <property type="nucleotide sequence ID" value="NZ_MASW01000001.1"/>
</dbReference>
<dbReference type="PROSITE" id="PS00374">
    <property type="entry name" value="MGMT"/>
    <property type="match status" value="1"/>
</dbReference>
<dbReference type="AlphaFoldDB" id="A0A2V4BES1"/>
<gene>
    <name evidence="8" type="ORF">BAY60_09825</name>
</gene>
<comment type="caution">
    <text evidence="8">The sequence shown here is derived from an EMBL/GenBank/DDBJ whole genome shotgun (WGS) entry which is preliminary data.</text>
</comment>
<evidence type="ECO:0000313" key="9">
    <source>
        <dbReference type="Proteomes" id="UP000249915"/>
    </source>
</evidence>
<feature type="domain" description="Methylated-DNA-[protein]-cysteine S-methyltransferase DNA binding" evidence="7">
    <location>
        <begin position="88"/>
        <end position="169"/>
    </location>
</feature>
<evidence type="ECO:0000256" key="3">
    <source>
        <dbReference type="ARBA" id="ARBA00022679"/>
    </source>
</evidence>
<dbReference type="InterPro" id="IPR001497">
    <property type="entry name" value="MethylDNA_cys_MeTrfase_AS"/>
</dbReference>
<keyword evidence="4" id="KW-0227">DNA damage</keyword>
<dbReference type="InterPro" id="IPR036631">
    <property type="entry name" value="MGMT_N_sf"/>
</dbReference>
<sequence>MVAVGFAVFETAIGHCGIAWSEDAVVGSQLPEGDPERTRARLRAAFPDAVEREPSALARRAIEGVTALLRGEDPDLSAVALDLSRVPPFHRRVYELARTIPPGSTMTYGEVATRLGDPGSARAVGQALGSNPFAPIVPCHRILAAGGKPGGFSARGGTATKRRMLEIEGCYLEPPALFDV</sequence>